<dbReference type="GO" id="GO:0004065">
    <property type="term" value="F:arylsulfatase activity"/>
    <property type="evidence" value="ECO:0007669"/>
    <property type="project" value="TreeGrafter"/>
</dbReference>
<reference evidence="9" key="1">
    <citation type="submission" date="2019-07" db="EMBL/GenBank/DDBJ databases">
        <authorList>
            <person name="Weber M."/>
            <person name="Kostadinov I."/>
            <person name="Kostadinov D I."/>
        </authorList>
    </citation>
    <scope>NUCLEOTIDE SEQUENCE</scope>
    <source>
        <strain evidence="9">Gfbio:sag-sample-m06:053724c1-46a9-4a36-b237-ea2bf867836b</strain>
    </source>
</reference>
<comment type="cofactor">
    <cofactor evidence="1">
        <name>Ca(2+)</name>
        <dbReference type="ChEBI" id="CHEBI:29108"/>
    </cofactor>
</comment>
<keyword evidence="5" id="KW-0378">Hydrolase</keyword>
<evidence type="ECO:0000313" key="9">
    <source>
        <dbReference type="EMBL" id="VUX55891.1"/>
    </source>
</evidence>
<dbReference type="CDD" id="cd16142">
    <property type="entry name" value="ARS_like"/>
    <property type="match status" value="1"/>
</dbReference>
<dbReference type="SUPFAM" id="SSF53649">
    <property type="entry name" value="Alkaline phosphatase-like"/>
    <property type="match status" value="1"/>
</dbReference>
<feature type="signal peptide" evidence="7">
    <location>
        <begin position="1"/>
        <end position="26"/>
    </location>
</feature>
<evidence type="ECO:0000256" key="2">
    <source>
        <dbReference type="ARBA" id="ARBA00008779"/>
    </source>
</evidence>
<dbReference type="InterPro" id="IPR050738">
    <property type="entry name" value="Sulfatase"/>
</dbReference>
<keyword evidence="4 7" id="KW-0732">Signal</keyword>
<dbReference type="EMBL" id="LR633967">
    <property type="protein sequence ID" value="VUX55891.1"/>
    <property type="molecule type" value="Genomic_DNA"/>
</dbReference>
<dbReference type="InterPro" id="IPR017850">
    <property type="entry name" value="Alkaline_phosphatase_core_sf"/>
</dbReference>
<name>A0A7D9D200_9GAMM</name>
<protein>
    <submittedName>
        <fullName evidence="9">Putative Sulfatase</fullName>
    </submittedName>
</protein>
<evidence type="ECO:0000256" key="5">
    <source>
        <dbReference type="ARBA" id="ARBA00022801"/>
    </source>
</evidence>
<dbReference type="GO" id="GO:0046872">
    <property type="term" value="F:metal ion binding"/>
    <property type="evidence" value="ECO:0007669"/>
    <property type="project" value="UniProtKB-KW"/>
</dbReference>
<dbReference type="Pfam" id="PF00884">
    <property type="entry name" value="Sulfatase"/>
    <property type="match status" value="1"/>
</dbReference>
<keyword evidence="6" id="KW-0106">Calcium</keyword>
<accession>A0A7D9D200</accession>
<dbReference type="PANTHER" id="PTHR42693">
    <property type="entry name" value="ARYLSULFATASE FAMILY MEMBER"/>
    <property type="match status" value="1"/>
</dbReference>
<dbReference type="Gene3D" id="3.30.1120.10">
    <property type="match status" value="1"/>
</dbReference>
<dbReference type="AlphaFoldDB" id="A0A7D9D200"/>
<dbReference type="PANTHER" id="PTHR42693:SF42">
    <property type="entry name" value="ARYLSULFATASE G"/>
    <property type="match status" value="1"/>
</dbReference>
<evidence type="ECO:0000256" key="7">
    <source>
        <dbReference type="SAM" id="SignalP"/>
    </source>
</evidence>
<feature type="chain" id="PRO_5027639620" evidence="7">
    <location>
        <begin position="27"/>
        <end position="473"/>
    </location>
</feature>
<sequence>MSAYIRNVRIAAFLLVVIVSVPLALAAPGSEDKPNIVLVLMDNFGYGEPGVYGGGDIRGAPTPNIDSIAHEGFQLTNYNVDAECTPSRAALMTGRYSIRTRLRPGAPASPRNPWYGLTRWEHTLAELLSDADYATGLFGKWHLGDTEGRFPTDQGFDEWWGIPRSSDRSFWPDSTSYQKDSGTRFMHVMSAKRGEKPKELEVFGRQKRATIDREITDHALDFIQRKAKEDRPFFVYIPYTQTHTPHDPHPDAKGKTGNGNFADILAQTDTYIGDLLNAIEELGIKDDTIFIFTSDNGGYGGIGREGFNGPWRGSLFTSYEGSYRVPFLIRWPGKIPPRQKSNEIVHAMDVYATLAAMLGLEIPNDRIMDSADHSDFLMGKSETSARESIVLYIGNEVVGVKWRNWKMLFKEIERIGEPVVTNVDPAFYNLLKDPQEQERLRHYIEDTWIEAPLYKVLAEHQASIENDPGAPDP</sequence>
<comment type="similarity">
    <text evidence="2">Belongs to the sulfatase family.</text>
</comment>
<evidence type="ECO:0000259" key="8">
    <source>
        <dbReference type="Pfam" id="PF00884"/>
    </source>
</evidence>
<feature type="domain" description="Sulfatase N-terminal" evidence="8">
    <location>
        <begin position="34"/>
        <end position="359"/>
    </location>
</feature>
<dbReference type="Gene3D" id="3.40.720.10">
    <property type="entry name" value="Alkaline Phosphatase, subunit A"/>
    <property type="match status" value="1"/>
</dbReference>
<gene>
    <name evidence="9" type="ORF">JTBM06_V1_150023</name>
</gene>
<evidence type="ECO:0000256" key="3">
    <source>
        <dbReference type="ARBA" id="ARBA00022723"/>
    </source>
</evidence>
<evidence type="ECO:0000256" key="1">
    <source>
        <dbReference type="ARBA" id="ARBA00001913"/>
    </source>
</evidence>
<evidence type="ECO:0000256" key="6">
    <source>
        <dbReference type="ARBA" id="ARBA00022837"/>
    </source>
</evidence>
<keyword evidence="3" id="KW-0479">Metal-binding</keyword>
<organism evidence="9">
    <name type="scientific">uncultured Woeseiaceae bacterium</name>
    <dbReference type="NCBI Taxonomy" id="1983305"/>
    <lineage>
        <taxon>Bacteria</taxon>
        <taxon>Pseudomonadati</taxon>
        <taxon>Pseudomonadota</taxon>
        <taxon>Gammaproteobacteria</taxon>
        <taxon>Woeseiales</taxon>
        <taxon>Woeseiaceae</taxon>
        <taxon>environmental samples</taxon>
    </lineage>
</organism>
<dbReference type="InterPro" id="IPR000917">
    <property type="entry name" value="Sulfatase_N"/>
</dbReference>
<proteinExistence type="inferred from homology"/>
<evidence type="ECO:0000256" key="4">
    <source>
        <dbReference type="ARBA" id="ARBA00022729"/>
    </source>
</evidence>